<name>A0A5B6W721_9ROSI</name>
<evidence type="ECO:0000313" key="1">
    <source>
        <dbReference type="EMBL" id="KAA3477430.1"/>
    </source>
</evidence>
<gene>
    <name evidence="1" type="ORF">EPI10_011315</name>
</gene>
<evidence type="ECO:0000313" key="2">
    <source>
        <dbReference type="Proteomes" id="UP000325315"/>
    </source>
</evidence>
<comment type="caution">
    <text evidence="1">The sequence shown here is derived from an EMBL/GenBank/DDBJ whole genome shotgun (WGS) entry which is preliminary data.</text>
</comment>
<dbReference type="AlphaFoldDB" id="A0A5B6W721"/>
<dbReference type="EMBL" id="SMMG02000004">
    <property type="protein sequence ID" value="KAA3477430.1"/>
    <property type="molecule type" value="Genomic_DNA"/>
</dbReference>
<sequence length="71" mass="8245">MALFDDGSIVAKLKARSLFLQRICEAQQFDNELQVKRTQCELTSDSEFQIGLDDCLMFRNRICVPKNFELI</sequence>
<accession>A0A5B6W721</accession>
<keyword evidence="2" id="KW-1185">Reference proteome</keyword>
<protein>
    <submittedName>
        <fullName evidence="1">Integrase</fullName>
    </submittedName>
</protein>
<proteinExistence type="predicted"/>
<dbReference type="Proteomes" id="UP000325315">
    <property type="component" value="Unassembled WGS sequence"/>
</dbReference>
<reference evidence="2" key="1">
    <citation type="journal article" date="2019" name="Plant Biotechnol. J.">
        <title>Genome sequencing of the Australian wild diploid species Gossypium australe highlights disease resistance and delayed gland morphogenesis.</title>
        <authorList>
            <person name="Cai Y."/>
            <person name="Cai X."/>
            <person name="Wang Q."/>
            <person name="Wang P."/>
            <person name="Zhang Y."/>
            <person name="Cai C."/>
            <person name="Xu Y."/>
            <person name="Wang K."/>
            <person name="Zhou Z."/>
            <person name="Wang C."/>
            <person name="Geng S."/>
            <person name="Li B."/>
            <person name="Dong Q."/>
            <person name="Hou Y."/>
            <person name="Wang H."/>
            <person name="Ai P."/>
            <person name="Liu Z."/>
            <person name="Yi F."/>
            <person name="Sun M."/>
            <person name="An G."/>
            <person name="Cheng J."/>
            <person name="Zhang Y."/>
            <person name="Shi Q."/>
            <person name="Xie Y."/>
            <person name="Shi X."/>
            <person name="Chang Y."/>
            <person name="Huang F."/>
            <person name="Chen Y."/>
            <person name="Hong S."/>
            <person name="Mi L."/>
            <person name="Sun Q."/>
            <person name="Zhang L."/>
            <person name="Zhou B."/>
            <person name="Peng R."/>
            <person name="Zhang X."/>
            <person name="Liu F."/>
        </authorList>
    </citation>
    <scope>NUCLEOTIDE SEQUENCE [LARGE SCALE GENOMIC DNA]</scope>
    <source>
        <strain evidence="2">cv. PA1801</strain>
    </source>
</reference>
<dbReference type="OrthoDB" id="661860at2759"/>
<organism evidence="1 2">
    <name type="scientific">Gossypium australe</name>
    <dbReference type="NCBI Taxonomy" id="47621"/>
    <lineage>
        <taxon>Eukaryota</taxon>
        <taxon>Viridiplantae</taxon>
        <taxon>Streptophyta</taxon>
        <taxon>Embryophyta</taxon>
        <taxon>Tracheophyta</taxon>
        <taxon>Spermatophyta</taxon>
        <taxon>Magnoliopsida</taxon>
        <taxon>eudicotyledons</taxon>
        <taxon>Gunneridae</taxon>
        <taxon>Pentapetalae</taxon>
        <taxon>rosids</taxon>
        <taxon>malvids</taxon>
        <taxon>Malvales</taxon>
        <taxon>Malvaceae</taxon>
        <taxon>Malvoideae</taxon>
        <taxon>Gossypium</taxon>
    </lineage>
</organism>